<dbReference type="RefSeq" id="WP_207138321.1">
    <property type="nucleotide sequence ID" value="NZ_JAEKJZ010000001.1"/>
</dbReference>
<protein>
    <submittedName>
        <fullName evidence="1">Uncharacterized protein</fullName>
    </submittedName>
</protein>
<dbReference type="EMBL" id="JAEKJZ010000001">
    <property type="protein sequence ID" value="MBN9668918.1"/>
    <property type="molecule type" value="Genomic_DNA"/>
</dbReference>
<sequence length="359" mass="38700">MLFVSVTIGSEIVLADENLSDAIDAWLADDDERAIPALAELAKSGNVDAQILLGQINRRPGAPSNYLGGFSRKEQNALMKAPGGLSGVPWLSVIETDNQTAVALRNASDPKFRLKGIEALLDLEEGAPTILPIIKQLNDGNYAKTIRLSGHENFPADVRFVAWLAALLVDESEYSAQRTALLTEWDGKLAEYDVGALIVLPGSQSLMTPEEASALASQFAVAKVLRALAYERGDLEPVSSLPGADQADRVLLEDEALKPLAGLCADECPQSGITCVRTLYYGVGGFMGLLALQTPLERLIPSEVYLGSERYKSDIKRKAFMTVNESWGARALKFYGAKIDRQADQCIVNSVLASSGQSR</sequence>
<proteinExistence type="predicted"/>
<evidence type="ECO:0000313" key="2">
    <source>
        <dbReference type="Proteomes" id="UP000664096"/>
    </source>
</evidence>
<accession>A0A939EBA4</accession>
<dbReference type="Proteomes" id="UP000664096">
    <property type="component" value="Unassembled WGS sequence"/>
</dbReference>
<reference evidence="1" key="1">
    <citation type="submission" date="2020-12" db="EMBL/GenBank/DDBJ databases">
        <title>Oil enriched cultivation method for isolating marine PHA-producing bacteria.</title>
        <authorList>
            <person name="Zheng W."/>
            <person name="Yu S."/>
            <person name="Huang Y."/>
        </authorList>
    </citation>
    <scope>NUCLEOTIDE SEQUENCE</scope>
    <source>
        <strain evidence="1">SY-2-12</strain>
    </source>
</reference>
<evidence type="ECO:0000313" key="1">
    <source>
        <dbReference type="EMBL" id="MBN9668918.1"/>
    </source>
</evidence>
<comment type="caution">
    <text evidence="1">The sequence shown here is derived from an EMBL/GenBank/DDBJ whole genome shotgun (WGS) entry which is preliminary data.</text>
</comment>
<gene>
    <name evidence="1" type="ORF">JF539_01130</name>
</gene>
<dbReference type="AlphaFoldDB" id="A0A939EBA4"/>
<name>A0A939EBA4_9HYPH</name>
<organism evidence="1 2">
    <name type="scientific">Roseibium aggregatum</name>
    <dbReference type="NCBI Taxonomy" id="187304"/>
    <lineage>
        <taxon>Bacteria</taxon>
        <taxon>Pseudomonadati</taxon>
        <taxon>Pseudomonadota</taxon>
        <taxon>Alphaproteobacteria</taxon>
        <taxon>Hyphomicrobiales</taxon>
        <taxon>Stappiaceae</taxon>
        <taxon>Roseibium</taxon>
    </lineage>
</organism>